<evidence type="ECO:0000256" key="3">
    <source>
        <dbReference type="ARBA" id="ARBA00022989"/>
    </source>
</evidence>
<dbReference type="PANTHER" id="PTHR33048:SF47">
    <property type="entry name" value="INTEGRAL MEMBRANE PROTEIN-RELATED"/>
    <property type="match status" value="1"/>
</dbReference>
<evidence type="ECO:0000256" key="5">
    <source>
        <dbReference type="ARBA" id="ARBA00038359"/>
    </source>
</evidence>
<dbReference type="Proteomes" id="UP000007963">
    <property type="component" value="Unassembled WGS sequence"/>
</dbReference>
<reference evidence="9" key="1">
    <citation type="submission" date="2005-09" db="EMBL/GenBank/DDBJ databases">
        <title>Annotation of the Aspergillus terreus NIH2624 genome.</title>
        <authorList>
            <person name="Birren B.W."/>
            <person name="Lander E.S."/>
            <person name="Galagan J.E."/>
            <person name="Nusbaum C."/>
            <person name="Devon K."/>
            <person name="Henn M."/>
            <person name="Ma L.-J."/>
            <person name="Jaffe D.B."/>
            <person name="Butler J."/>
            <person name="Alvarez P."/>
            <person name="Gnerre S."/>
            <person name="Grabherr M."/>
            <person name="Kleber M."/>
            <person name="Mauceli E.W."/>
            <person name="Brockman W."/>
            <person name="Rounsley S."/>
            <person name="Young S.K."/>
            <person name="LaButti K."/>
            <person name="Pushparaj V."/>
            <person name="DeCaprio D."/>
            <person name="Crawford M."/>
            <person name="Koehrsen M."/>
            <person name="Engels R."/>
            <person name="Montgomery P."/>
            <person name="Pearson M."/>
            <person name="Howarth C."/>
            <person name="Larson L."/>
            <person name="Luoma S."/>
            <person name="White J."/>
            <person name="Alvarado L."/>
            <person name="Kodira C.D."/>
            <person name="Zeng Q."/>
            <person name="Oleary S."/>
            <person name="Yandava C."/>
            <person name="Denning D.W."/>
            <person name="Nierman W.C."/>
            <person name="Milne T."/>
            <person name="Madden K."/>
        </authorList>
    </citation>
    <scope>NUCLEOTIDE SEQUENCE [LARGE SCALE GENOMIC DNA]</scope>
    <source>
        <strain evidence="9">NIH 2624 / FGSC A1156</strain>
    </source>
</reference>
<feature type="domain" description="Rhodopsin" evidence="7">
    <location>
        <begin position="38"/>
        <end position="157"/>
    </location>
</feature>
<evidence type="ECO:0000313" key="8">
    <source>
        <dbReference type="EMBL" id="EAU36571.1"/>
    </source>
</evidence>
<dbReference type="AlphaFoldDB" id="Q0CSN7"/>
<comment type="subcellular location">
    <subcellularLocation>
        <location evidence="1">Membrane</location>
        <topology evidence="1">Multi-pass membrane protein</topology>
    </subcellularLocation>
</comment>
<feature type="transmembrane region" description="Helical" evidence="6">
    <location>
        <begin position="53"/>
        <end position="72"/>
    </location>
</feature>
<feature type="transmembrane region" description="Helical" evidence="6">
    <location>
        <begin position="20"/>
        <end position="41"/>
    </location>
</feature>
<dbReference type="OrthoDB" id="444631at2759"/>
<evidence type="ECO:0000256" key="6">
    <source>
        <dbReference type="SAM" id="Phobius"/>
    </source>
</evidence>
<evidence type="ECO:0000313" key="9">
    <source>
        <dbReference type="Proteomes" id="UP000007963"/>
    </source>
</evidence>
<keyword evidence="4 6" id="KW-0472">Membrane</keyword>
<feature type="transmembrane region" description="Helical" evidence="6">
    <location>
        <begin position="139"/>
        <end position="157"/>
    </location>
</feature>
<dbReference type="Pfam" id="PF20684">
    <property type="entry name" value="Fung_rhodopsin"/>
    <property type="match status" value="1"/>
</dbReference>
<dbReference type="RefSeq" id="XP_001212475.1">
    <property type="nucleotide sequence ID" value="XM_001212475.1"/>
</dbReference>
<evidence type="ECO:0000256" key="4">
    <source>
        <dbReference type="ARBA" id="ARBA00023136"/>
    </source>
</evidence>
<protein>
    <recommendedName>
        <fullName evidence="7">Rhodopsin domain-containing protein</fullName>
    </recommendedName>
</protein>
<dbReference type="GeneID" id="4318107"/>
<name>Q0CSN7_ASPTN</name>
<gene>
    <name evidence="8" type="ORF">ATEG_03297</name>
</gene>
<organism evidence="8 9">
    <name type="scientific">Aspergillus terreus (strain NIH 2624 / FGSC A1156)</name>
    <dbReference type="NCBI Taxonomy" id="341663"/>
    <lineage>
        <taxon>Eukaryota</taxon>
        <taxon>Fungi</taxon>
        <taxon>Dikarya</taxon>
        <taxon>Ascomycota</taxon>
        <taxon>Pezizomycotina</taxon>
        <taxon>Eurotiomycetes</taxon>
        <taxon>Eurotiomycetidae</taxon>
        <taxon>Eurotiales</taxon>
        <taxon>Aspergillaceae</taxon>
        <taxon>Aspergillus</taxon>
        <taxon>Aspergillus subgen. Circumdati</taxon>
    </lineage>
</organism>
<dbReference type="OMA" id="YIAPMTI"/>
<proteinExistence type="inferred from homology"/>
<dbReference type="HOGENOM" id="CLU_1209597_0_0_1"/>
<keyword evidence="3 6" id="KW-1133">Transmembrane helix</keyword>
<dbReference type="GO" id="GO:0016020">
    <property type="term" value="C:membrane"/>
    <property type="evidence" value="ECO:0007669"/>
    <property type="project" value="UniProtKB-SubCell"/>
</dbReference>
<dbReference type="InterPro" id="IPR052337">
    <property type="entry name" value="SAT4-like"/>
</dbReference>
<sequence>MSTSQDTLVVPGTRIAKPTFLAIIWTFTGLSLFFVIFRLSVRLAQSRRLYPDDLLVVTAWTILLATAVIWQANSSIFYYHDLVDEGAAQWMKEFDDQYSDFVHFLAPLMILYYIGLWCIKFSFLVFFYNLGSKITSHRIWWWVVSAITTAGVIVSIADFDYKCSQESPDYIICKSFILETLKLGRMITIRKRKANCLTPAHIHFENYSSYVNFAVDVATDLLSETPHPQ</sequence>
<feature type="transmembrane region" description="Helical" evidence="6">
    <location>
        <begin position="101"/>
        <end position="127"/>
    </location>
</feature>
<accession>Q0CSN7</accession>
<dbReference type="PANTHER" id="PTHR33048">
    <property type="entry name" value="PTH11-LIKE INTEGRAL MEMBRANE PROTEIN (AFU_ORTHOLOGUE AFUA_5G11245)"/>
    <property type="match status" value="1"/>
</dbReference>
<evidence type="ECO:0000256" key="1">
    <source>
        <dbReference type="ARBA" id="ARBA00004141"/>
    </source>
</evidence>
<comment type="similarity">
    <text evidence="5">Belongs to the SAT4 family.</text>
</comment>
<dbReference type="VEuPathDB" id="FungiDB:ATEG_03297"/>
<evidence type="ECO:0000259" key="7">
    <source>
        <dbReference type="Pfam" id="PF20684"/>
    </source>
</evidence>
<keyword evidence="2 6" id="KW-0812">Transmembrane</keyword>
<dbReference type="InterPro" id="IPR049326">
    <property type="entry name" value="Rhodopsin_dom_fungi"/>
</dbReference>
<dbReference type="EMBL" id="CH476597">
    <property type="protein sequence ID" value="EAU36571.1"/>
    <property type="molecule type" value="Genomic_DNA"/>
</dbReference>
<dbReference type="STRING" id="341663.Q0CSN7"/>
<evidence type="ECO:0000256" key="2">
    <source>
        <dbReference type="ARBA" id="ARBA00022692"/>
    </source>
</evidence>